<dbReference type="Proteomes" id="UP000199400">
    <property type="component" value="Unassembled WGS sequence"/>
</dbReference>
<protein>
    <submittedName>
        <fullName evidence="2">Pimeloyl-ACP methyl ester carboxylesterase</fullName>
    </submittedName>
</protein>
<dbReference type="PANTHER" id="PTHR43194">
    <property type="entry name" value="HYDROLASE ALPHA/BETA FOLD FAMILY"/>
    <property type="match status" value="1"/>
</dbReference>
<dbReference type="Pfam" id="PF12697">
    <property type="entry name" value="Abhydrolase_6"/>
    <property type="match status" value="1"/>
</dbReference>
<dbReference type="EMBL" id="FOMX01000007">
    <property type="protein sequence ID" value="SFE01775.1"/>
    <property type="molecule type" value="Genomic_DNA"/>
</dbReference>
<dbReference type="Gene3D" id="3.40.50.1820">
    <property type="entry name" value="alpha/beta hydrolase"/>
    <property type="match status" value="1"/>
</dbReference>
<gene>
    <name evidence="2" type="ORF">SAMN02745121_02701</name>
</gene>
<dbReference type="STRING" id="54.SAMN02745121_02701"/>
<feature type="domain" description="AB hydrolase-1" evidence="1">
    <location>
        <begin position="44"/>
        <end position="270"/>
    </location>
</feature>
<name>A0A1I1X2X9_9BACT</name>
<sequence length="304" mass="33415">MLTLPERLARRVLNVSGLKSRRVATRVGDIHVLDGAGGGGLPPIVVLHGLAAHAVCYGGLLKRFQPHVRRVIAPDMPGHGFSALLRPGDPPTVLLDALVETLDQVLDQPALILGNSMGGLVAIRYALARPHMVRGLALVSPGGAPLPPAQHAAFLDRFRIDTYDQALEFVDDVFAKVPPLMRHPIAHNLRRRFNHPQLRQLLGEISPSVLLTPAELASLHMPVLFVWGREERILPRAHYRFFAQNLPAHAEIEEFTDFGHIGFMEQPAALTRRVLDFARRLPAQDVSQRCSTCAPGHDTFRASA</sequence>
<evidence type="ECO:0000313" key="2">
    <source>
        <dbReference type="EMBL" id="SFE01775.1"/>
    </source>
</evidence>
<evidence type="ECO:0000259" key="1">
    <source>
        <dbReference type="Pfam" id="PF12697"/>
    </source>
</evidence>
<dbReference type="SUPFAM" id="SSF53474">
    <property type="entry name" value="alpha/beta-Hydrolases"/>
    <property type="match status" value="1"/>
</dbReference>
<keyword evidence="3" id="KW-1185">Reference proteome</keyword>
<dbReference type="InterPro" id="IPR000073">
    <property type="entry name" value="AB_hydrolase_1"/>
</dbReference>
<dbReference type="AlphaFoldDB" id="A0A1I1X2X9"/>
<dbReference type="PANTHER" id="PTHR43194:SF2">
    <property type="entry name" value="PEROXISOMAL MEMBRANE PROTEIN LPX1"/>
    <property type="match status" value="1"/>
</dbReference>
<dbReference type="InterPro" id="IPR050228">
    <property type="entry name" value="Carboxylesterase_BioH"/>
</dbReference>
<dbReference type="PRINTS" id="PR00111">
    <property type="entry name" value="ABHYDROLASE"/>
</dbReference>
<accession>A0A1I1X2X9</accession>
<reference evidence="3" key="1">
    <citation type="submission" date="2016-10" db="EMBL/GenBank/DDBJ databases">
        <authorList>
            <person name="Varghese N."/>
            <person name="Submissions S."/>
        </authorList>
    </citation>
    <scope>NUCLEOTIDE SEQUENCE [LARGE SCALE GENOMIC DNA]</scope>
    <source>
        <strain evidence="3">ATCC 25963</strain>
    </source>
</reference>
<organism evidence="2 3">
    <name type="scientific">Nannocystis exedens</name>
    <dbReference type="NCBI Taxonomy" id="54"/>
    <lineage>
        <taxon>Bacteria</taxon>
        <taxon>Pseudomonadati</taxon>
        <taxon>Myxococcota</taxon>
        <taxon>Polyangia</taxon>
        <taxon>Nannocystales</taxon>
        <taxon>Nannocystaceae</taxon>
        <taxon>Nannocystis</taxon>
    </lineage>
</organism>
<proteinExistence type="predicted"/>
<dbReference type="InterPro" id="IPR029058">
    <property type="entry name" value="AB_hydrolase_fold"/>
</dbReference>
<evidence type="ECO:0000313" key="3">
    <source>
        <dbReference type="Proteomes" id="UP000199400"/>
    </source>
</evidence>